<evidence type="ECO:0000313" key="3">
    <source>
        <dbReference type="Proteomes" id="UP000186817"/>
    </source>
</evidence>
<dbReference type="Proteomes" id="UP000186817">
    <property type="component" value="Unassembled WGS sequence"/>
</dbReference>
<feature type="region of interest" description="Disordered" evidence="1">
    <location>
        <begin position="73"/>
        <end position="125"/>
    </location>
</feature>
<name>A0A1Q9CBS6_SYMMI</name>
<evidence type="ECO:0000313" key="2">
    <source>
        <dbReference type="EMBL" id="OLP80379.1"/>
    </source>
</evidence>
<keyword evidence="3" id="KW-1185">Reference proteome</keyword>
<dbReference type="EMBL" id="LSRX01001385">
    <property type="protein sequence ID" value="OLP80379.1"/>
    <property type="molecule type" value="Genomic_DNA"/>
</dbReference>
<gene>
    <name evidence="2" type="ORF">AK812_SmicGene39221</name>
</gene>
<feature type="region of interest" description="Disordered" evidence="1">
    <location>
        <begin position="511"/>
        <end position="553"/>
    </location>
</feature>
<comment type="caution">
    <text evidence="2">The sequence shown here is derived from an EMBL/GenBank/DDBJ whole genome shotgun (WGS) entry which is preliminary data.</text>
</comment>
<accession>A0A1Q9CBS6</accession>
<protein>
    <recommendedName>
        <fullName evidence="4">CCHC-type domain-containing protein</fullName>
    </recommendedName>
</protein>
<organism evidence="2 3">
    <name type="scientific">Symbiodinium microadriaticum</name>
    <name type="common">Dinoflagellate</name>
    <name type="synonym">Zooxanthella microadriatica</name>
    <dbReference type="NCBI Taxonomy" id="2951"/>
    <lineage>
        <taxon>Eukaryota</taxon>
        <taxon>Sar</taxon>
        <taxon>Alveolata</taxon>
        <taxon>Dinophyceae</taxon>
        <taxon>Suessiales</taxon>
        <taxon>Symbiodiniaceae</taxon>
        <taxon>Symbiodinium</taxon>
    </lineage>
</organism>
<proteinExistence type="predicted"/>
<dbReference type="AlphaFoldDB" id="A0A1Q9CBS6"/>
<sequence length="795" mass="88624">MSWSQMDFDSSGGTKLLLRRLASSPLVRRTLPNAAAICQQYFSFRRQPAESIGNFLVRETLVHEEFVEAIIRLHDDGDPPPGASPGRRDPPDDSALPRGATGSSPSHRPGESGSQTGSKKGDTGDAKVPLDELWLRIRLSWMCCEAGDCCKQLDLMLMKNEIYSAQRRTLSTLDHTVISTALQTLWDDQLLGTHRRHSSSYNTHLIDTVDDHTAYQPEVNDWWDDDGWGHDWWYEDAYTDHHDLGGRASGHKRTWSEAQCATQALRRDRGFGLPSNASSGKCFICGGNHFARECPDRAHQGGKGGKSYHRNYMTDMDENYAYYYGKGKSQEKYKGKSKKGMALEAQAWMKGKAKAKGKGVGGKDGPRSVNAYSSEFFLGGLEVSEVLEAAASHDVSSTPGTSMIDCGAMASAAPEAVVRGLISAVLTQDRGTIWLDMTVRDAEFDEQELSAARDRMWRLYAAKLNSSFSSNARHWRCHNSLDNFFFAEQWRRRQRTCSARSGPRGCCPAGGVVSGQGSQSQGQKQTEVIRCSPADESGSKGSEGSSGPMALLRAPPTISARGQSSRAVGGLFGMQPPVAVYPAQRRASDLNADSERTDGHEDVRPTAKICRHAMIKLTAEAVLEKSIKELLENQNTTPATKSTSTAWGLIDDQKLVAAYENRRINLANGYALYQSSTWDPLRVLRQHTIQNDKLETARRRERRLLWHVSQFIKETLSEDTEAQIYFEWPHPCFGWKQAPMQDLGRHLEEQAVPWLSCRMDGCNYGMKDKKGELFLQKKWMIKTTDENFHRACAVD</sequence>
<dbReference type="OrthoDB" id="421870at2759"/>
<feature type="compositionally biased region" description="Polar residues" evidence="1">
    <location>
        <begin position="101"/>
        <end position="118"/>
    </location>
</feature>
<evidence type="ECO:0000256" key="1">
    <source>
        <dbReference type="SAM" id="MobiDB-lite"/>
    </source>
</evidence>
<feature type="compositionally biased region" description="Low complexity" evidence="1">
    <location>
        <begin position="515"/>
        <end position="525"/>
    </location>
</feature>
<reference evidence="2 3" key="1">
    <citation type="submission" date="2016-02" db="EMBL/GenBank/DDBJ databases">
        <title>Genome analysis of coral dinoflagellate symbionts highlights evolutionary adaptations to a symbiotic lifestyle.</title>
        <authorList>
            <person name="Aranda M."/>
            <person name="Li Y."/>
            <person name="Liew Y.J."/>
            <person name="Baumgarten S."/>
            <person name="Simakov O."/>
            <person name="Wilson M."/>
            <person name="Piel J."/>
            <person name="Ashoor H."/>
            <person name="Bougouffa S."/>
            <person name="Bajic V.B."/>
            <person name="Ryu T."/>
            <person name="Ravasi T."/>
            <person name="Bayer T."/>
            <person name="Micklem G."/>
            <person name="Kim H."/>
            <person name="Bhak J."/>
            <person name="Lajeunesse T.C."/>
            <person name="Voolstra C.R."/>
        </authorList>
    </citation>
    <scope>NUCLEOTIDE SEQUENCE [LARGE SCALE GENOMIC DNA]</scope>
    <source>
        <strain evidence="2 3">CCMP2467</strain>
    </source>
</reference>
<evidence type="ECO:0008006" key="4">
    <source>
        <dbReference type="Google" id="ProtNLM"/>
    </source>
</evidence>